<name>A0ABQ5B7H4_9ASTR</name>
<reference evidence="2" key="1">
    <citation type="journal article" date="2022" name="Int. J. Mol. Sci.">
        <title>Draft Genome of Tanacetum Coccineum: Genomic Comparison of Closely Related Tanacetum-Family Plants.</title>
        <authorList>
            <person name="Yamashiro T."/>
            <person name="Shiraishi A."/>
            <person name="Nakayama K."/>
            <person name="Satake H."/>
        </authorList>
    </citation>
    <scope>NUCLEOTIDE SEQUENCE</scope>
</reference>
<evidence type="ECO:0000256" key="1">
    <source>
        <dbReference type="SAM" id="MobiDB-lite"/>
    </source>
</evidence>
<reference evidence="2" key="2">
    <citation type="submission" date="2022-01" db="EMBL/GenBank/DDBJ databases">
        <authorList>
            <person name="Yamashiro T."/>
            <person name="Shiraishi A."/>
            <person name="Satake H."/>
            <person name="Nakayama K."/>
        </authorList>
    </citation>
    <scope>NUCLEOTIDE SEQUENCE</scope>
</reference>
<feature type="compositionally biased region" description="Basic and acidic residues" evidence="1">
    <location>
        <begin position="168"/>
        <end position="205"/>
    </location>
</feature>
<sequence length="305" mass="34932">MGYLIQAYYSISPTRYYKDDSCWSADLKSKATEDIISIRSFKEVLVLILYILVRKIFAPKHGIGKGLMRKGDVPKPEKKDVVPKHSSLITAEDNVLFDPGDALEYAKQVSIEETQHQEKERRTKHRHAEIKQAILEEIKRKDIGEGSGAAPESLDHSSSSDDSSESATDDKTESERDLDHDESENDFKNGDESDKQDDEQVHEGQTEEILGQHNPVWFQKTTKEHPVQSWFNELVDAEEEPEEHDKPLALTGPPGKKRIPVNYFFNHDLEYLVKGSKERTYDLSIKKIKPTMYEDEGIEEMIPTQ</sequence>
<accession>A0ABQ5B7H4</accession>
<feature type="region of interest" description="Disordered" evidence="1">
    <location>
        <begin position="135"/>
        <end position="214"/>
    </location>
</feature>
<evidence type="ECO:0000313" key="2">
    <source>
        <dbReference type="EMBL" id="GJT10097.1"/>
    </source>
</evidence>
<proteinExistence type="predicted"/>
<evidence type="ECO:0000313" key="3">
    <source>
        <dbReference type="Proteomes" id="UP001151760"/>
    </source>
</evidence>
<feature type="compositionally biased region" description="Basic and acidic residues" evidence="1">
    <location>
        <begin position="135"/>
        <end position="144"/>
    </location>
</feature>
<dbReference type="EMBL" id="BQNB010012962">
    <property type="protein sequence ID" value="GJT10097.1"/>
    <property type="molecule type" value="Genomic_DNA"/>
</dbReference>
<organism evidence="2 3">
    <name type="scientific">Tanacetum coccineum</name>
    <dbReference type="NCBI Taxonomy" id="301880"/>
    <lineage>
        <taxon>Eukaryota</taxon>
        <taxon>Viridiplantae</taxon>
        <taxon>Streptophyta</taxon>
        <taxon>Embryophyta</taxon>
        <taxon>Tracheophyta</taxon>
        <taxon>Spermatophyta</taxon>
        <taxon>Magnoliopsida</taxon>
        <taxon>eudicotyledons</taxon>
        <taxon>Gunneridae</taxon>
        <taxon>Pentapetalae</taxon>
        <taxon>asterids</taxon>
        <taxon>campanulids</taxon>
        <taxon>Asterales</taxon>
        <taxon>Asteraceae</taxon>
        <taxon>Asteroideae</taxon>
        <taxon>Anthemideae</taxon>
        <taxon>Anthemidinae</taxon>
        <taxon>Tanacetum</taxon>
    </lineage>
</organism>
<feature type="region of interest" description="Disordered" evidence="1">
    <location>
        <begin position="238"/>
        <end position="257"/>
    </location>
</feature>
<dbReference type="Proteomes" id="UP001151760">
    <property type="component" value="Unassembled WGS sequence"/>
</dbReference>
<gene>
    <name evidence="2" type="ORF">Tco_0857139</name>
</gene>
<protein>
    <submittedName>
        <fullName evidence="2">Uncharacterized protein</fullName>
    </submittedName>
</protein>
<keyword evidence="3" id="KW-1185">Reference proteome</keyword>
<comment type="caution">
    <text evidence="2">The sequence shown here is derived from an EMBL/GenBank/DDBJ whole genome shotgun (WGS) entry which is preliminary data.</text>
</comment>